<dbReference type="InterPro" id="IPR016024">
    <property type="entry name" value="ARM-type_fold"/>
</dbReference>
<name>A0A9W6QAJ9_9ACTN</name>
<dbReference type="RefSeq" id="WP_285737320.1">
    <property type="nucleotide sequence ID" value="NZ_BSSA01000012.1"/>
</dbReference>
<evidence type="ECO:0000313" key="1">
    <source>
        <dbReference type="EMBL" id="GLW71559.1"/>
    </source>
</evidence>
<gene>
    <name evidence="1" type="ORF">Kpho02_38580</name>
</gene>
<dbReference type="AlphaFoldDB" id="A0A9W6QAJ9"/>
<organism evidence="1 2">
    <name type="scientific">Kitasatospora phosalacinea</name>
    <dbReference type="NCBI Taxonomy" id="2065"/>
    <lineage>
        <taxon>Bacteria</taxon>
        <taxon>Bacillati</taxon>
        <taxon>Actinomycetota</taxon>
        <taxon>Actinomycetes</taxon>
        <taxon>Kitasatosporales</taxon>
        <taxon>Streptomycetaceae</taxon>
        <taxon>Kitasatospora</taxon>
    </lineage>
</organism>
<dbReference type="InterPro" id="IPR011989">
    <property type="entry name" value="ARM-like"/>
</dbReference>
<dbReference type="Gene3D" id="1.25.10.10">
    <property type="entry name" value="Leucine-rich Repeat Variant"/>
    <property type="match status" value="2"/>
</dbReference>
<accession>A0A9W6QAJ9</accession>
<protein>
    <submittedName>
        <fullName evidence="1">Uncharacterized protein</fullName>
    </submittedName>
</protein>
<dbReference type="Proteomes" id="UP001165041">
    <property type="component" value="Unassembled WGS sequence"/>
</dbReference>
<dbReference type="EMBL" id="BSSA01000012">
    <property type="protein sequence ID" value="GLW71559.1"/>
    <property type="molecule type" value="Genomic_DNA"/>
</dbReference>
<proteinExistence type="predicted"/>
<reference evidence="1" key="1">
    <citation type="submission" date="2023-02" db="EMBL/GenBank/DDBJ databases">
        <title>Kitasatospora phosalacinea NBRC 14627.</title>
        <authorList>
            <person name="Ichikawa N."/>
            <person name="Sato H."/>
            <person name="Tonouchi N."/>
        </authorList>
    </citation>
    <scope>NUCLEOTIDE SEQUENCE</scope>
    <source>
        <strain evidence="1">NBRC 14627</strain>
    </source>
</reference>
<comment type="caution">
    <text evidence="1">The sequence shown here is derived from an EMBL/GenBank/DDBJ whole genome shotgun (WGS) entry which is preliminary data.</text>
</comment>
<dbReference type="SUPFAM" id="SSF48371">
    <property type="entry name" value="ARM repeat"/>
    <property type="match status" value="1"/>
</dbReference>
<sequence length="511" mass="56901">MPEFGEWDGLFEGIDVTGMRWAWLSGLSGHPAPDVRVRLAPLLFSMAMDEGQPPEVVDAAVASPDWRVRRYWAEYQRGMTLAQWVRLLDFDGPDWQQRALRHFARRNAPRPPAQWFARRAADPDPRVRLRTLWFRGLPGEVAVALAADPDSGVRAEVCGCAWEHLGAEQRAVLATDPDPGVREAAQGQVESERPLSPAEFEELDENGRIKAVHLREVEEELARHLVDHPDPKLRRFLAGRPLPPDVLAALAADPDEDVRAEIVARPDTPEELRARACTGLPPNKPSWDLRWVEELHGDPEAMRRLAASASAAVRRSVARARTLPPDVLARLAHDPVSSVRTAITAHNEAAPPELLLEAARTWNYPGSVLHHPHFPFDRLRAAWADDPEPTVRRLALYAPDCTPELVERLAEDPDERVHQRAAADPRLSPATVLRLLDATEADYRATLETPGLPVPHTYELRRAVIRNPRLPVPVLIGLLRDREQAQAAAANPAVPAAVAHRLVDLVADRKD</sequence>
<evidence type="ECO:0000313" key="2">
    <source>
        <dbReference type="Proteomes" id="UP001165041"/>
    </source>
</evidence>